<dbReference type="CDD" id="cd07129">
    <property type="entry name" value="ALDH_KGSADH"/>
    <property type="match status" value="1"/>
</dbReference>
<feature type="domain" description="Aldehyde dehydrogenase" evidence="2">
    <location>
        <begin position="3"/>
        <end position="454"/>
    </location>
</feature>
<evidence type="ECO:0000313" key="3">
    <source>
        <dbReference type="EMBL" id="MEE1975097.1"/>
    </source>
</evidence>
<comment type="caution">
    <text evidence="3">The sequence shown here is derived from an EMBL/GenBank/DDBJ whole genome shotgun (WGS) entry which is preliminary data.</text>
</comment>
<reference evidence="3 4" key="1">
    <citation type="submission" date="2024-01" db="EMBL/GenBank/DDBJ databases">
        <title>Maribacter spp. originated from different algae showed divergent polysaccharides utilization ability.</title>
        <authorList>
            <person name="Wang H."/>
            <person name="Wu Y."/>
        </authorList>
    </citation>
    <scope>NUCLEOTIDE SEQUENCE [LARGE SCALE GENOMIC DNA]</scope>
    <source>
        <strain evidence="3 4">PR1</strain>
    </source>
</reference>
<evidence type="ECO:0000256" key="1">
    <source>
        <dbReference type="ARBA" id="ARBA00023002"/>
    </source>
</evidence>
<evidence type="ECO:0000259" key="2">
    <source>
        <dbReference type="Pfam" id="PF00171"/>
    </source>
</evidence>
<dbReference type="InterPro" id="IPR016163">
    <property type="entry name" value="Ald_DH_C"/>
</dbReference>
<dbReference type="InterPro" id="IPR016162">
    <property type="entry name" value="Ald_DH_N"/>
</dbReference>
<dbReference type="Pfam" id="PF00171">
    <property type="entry name" value="Aldedh"/>
    <property type="match status" value="1"/>
</dbReference>
<dbReference type="InterPro" id="IPR050740">
    <property type="entry name" value="Aldehyde_DH_Superfamily"/>
</dbReference>
<proteinExistence type="predicted"/>
<dbReference type="Proteomes" id="UP001356308">
    <property type="component" value="Unassembled WGS sequence"/>
</dbReference>
<dbReference type="SUPFAM" id="SSF53720">
    <property type="entry name" value="ALDH-like"/>
    <property type="match status" value="1"/>
</dbReference>
<gene>
    <name evidence="3" type="ORF">V1I91_03390</name>
</gene>
<name>A0ABU7IQ62_9FLAO</name>
<dbReference type="InterPro" id="IPR044151">
    <property type="entry name" value="ALDH_KGSADH"/>
</dbReference>
<dbReference type="PANTHER" id="PTHR43353">
    <property type="entry name" value="SUCCINATE-SEMIALDEHYDE DEHYDROGENASE, MITOCHONDRIAL"/>
    <property type="match status" value="1"/>
</dbReference>
<dbReference type="RefSeq" id="WP_272649913.1">
    <property type="nucleotide sequence ID" value="NZ_JAZDDG010000001.1"/>
</dbReference>
<accession>A0ABU7IQ62</accession>
<dbReference type="PANTHER" id="PTHR43353:SF3">
    <property type="entry name" value="ALDEHYDE DEHYDROGENASE-RELATED"/>
    <property type="match status" value="1"/>
</dbReference>
<keyword evidence="4" id="KW-1185">Reference proteome</keyword>
<dbReference type="Gene3D" id="3.40.309.10">
    <property type="entry name" value="Aldehyde Dehydrogenase, Chain A, domain 2"/>
    <property type="match status" value="1"/>
</dbReference>
<dbReference type="EMBL" id="JAZDDG010000001">
    <property type="protein sequence ID" value="MEE1975097.1"/>
    <property type="molecule type" value="Genomic_DNA"/>
</dbReference>
<organism evidence="3 4">
    <name type="scientific">Maribacter cobaltidurans</name>
    <dbReference type="NCBI Taxonomy" id="1178778"/>
    <lineage>
        <taxon>Bacteria</taxon>
        <taxon>Pseudomonadati</taxon>
        <taxon>Bacteroidota</taxon>
        <taxon>Flavobacteriia</taxon>
        <taxon>Flavobacteriales</taxon>
        <taxon>Flavobacteriaceae</taxon>
        <taxon>Maribacter</taxon>
    </lineage>
</organism>
<dbReference type="Gene3D" id="3.40.605.10">
    <property type="entry name" value="Aldehyde Dehydrogenase, Chain A, domain 1"/>
    <property type="match status" value="1"/>
</dbReference>
<evidence type="ECO:0000313" key="4">
    <source>
        <dbReference type="Proteomes" id="UP001356308"/>
    </source>
</evidence>
<keyword evidence="1" id="KW-0560">Oxidoreductase</keyword>
<dbReference type="InterPro" id="IPR015590">
    <property type="entry name" value="Aldehyde_DH_dom"/>
</dbReference>
<protein>
    <submittedName>
        <fullName evidence="3">Aldehyde dehydrogenase (NADP(+))</fullName>
    </submittedName>
</protein>
<dbReference type="InterPro" id="IPR016161">
    <property type="entry name" value="Ald_DH/histidinol_DH"/>
</dbReference>
<sequence>MSSEKNYYQAINPATGETLRGEFKNSTDQDVDIAAKNAASAFQTYRKIDNETKAKFLEQIAIEINALGDALLERCHLETALPLGRLTGERGRTMNQLKLFANVVREGSWVDARIDLAQPKREPLPKSDIRHMSIPLGPVAVFGASNFPLAFSTAGGDTASALAAGCPVVYKGHPAHPGTTEMIYGAIQNAIKKMGLPEGVFSLVQGTSIKVGEHLVKHEDIKAVGFTGSYNGGMAIFNYANSRPVPIPVFSEMGSTNPMFILPGALEEKAEQLAQGYANSLNMGVGQFCTNPGLSFFSKSENSEVFMKELSEQINSTEPAIMLTSGIQSAYNSGLEEFAKNEKLSLLGEGKKPSDQIGVKSKVFKTTIDAFLQNNKLSEENFGPSSLLVEASTKEEILKAARELDGHLTATVHGTDEDLKEYAELFEILEQKVGRVLVNGYPTGVEVCHSMVHGGPFPATTAPSSTSVGTNAIKRFVRPVCYQDYPQNLLPDVLKNNNPLDVWRLVDGEFTKKTI</sequence>